<reference evidence="2 3" key="1">
    <citation type="submission" date="2020-07" db="EMBL/GenBank/DDBJ databases">
        <title>Comparative genomics of pyrophilous fungi reveals a link between fire events and developmental genes.</title>
        <authorList>
            <consortium name="DOE Joint Genome Institute"/>
            <person name="Steindorff A.S."/>
            <person name="Carver A."/>
            <person name="Calhoun S."/>
            <person name="Stillman K."/>
            <person name="Liu H."/>
            <person name="Lipzen A."/>
            <person name="Pangilinan J."/>
            <person name="Labutti K."/>
            <person name="Bruns T.D."/>
            <person name="Grigoriev I.V."/>
        </authorList>
    </citation>
    <scope>NUCLEOTIDE SEQUENCE [LARGE SCALE GENOMIC DNA]</scope>
    <source>
        <strain evidence="2 3">CBS 144469</strain>
    </source>
</reference>
<keyword evidence="3" id="KW-1185">Reference proteome</keyword>
<organism evidence="2 3">
    <name type="scientific">Ephemerocybe angulata</name>
    <dbReference type="NCBI Taxonomy" id="980116"/>
    <lineage>
        <taxon>Eukaryota</taxon>
        <taxon>Fungi</taxon>
        <taxon>Dikarya</taxon>
        <taxon>Basidiomycota</taxon>
        <taxon>Agaricomycotina</taxon>
        <taxon>Agaricomycetes</taxon>
        <taxon>Agaricomycetidae</taxon>
        <taxon>Agaricales</taxon>
        <taxon>Agaricineae</taxon>
        <taxon>Psathyrellaceae</taxon>
        <taxon>Ephemerocybe</taxon>
    </lineage>
</organism>
<evidence type="ECO:0000313" key="2">
    <source>
        <dbReference type="EMBL" id="KAF6760533.1"/>
    </source>
</evidence>
<keyword evidence="1" id="KW-0732">Signal</keyword>
<sequence>MVHISTATVVVAAALAAAPAFAAPIATEQVEARAPKDGLKQAVSAFHHTSNVAGAVGAFQGRAVEELDARAPAKGRAPPKRPPPSVLRQVGGVAHVALKNADNIATIVTAFHPPAQAREVSDDLEARSLLEKFFKREFDIDEL</sequence>
<feature type="chain" id="PRO_5034654214" evidence="1">
    <location>
        <begin position="23"/>
        <end position="143"/>
    </location>
</feature>
<comment type="caution">
    <text evidence="2">The sequence shown here is derived from an EMBL/GenBank/DDBJ whole genome shotgun (WGS) entry which is preliminary data.</text>
</comment>
<dbReference type="OrthoDB" id="10370938at2759"/>
<feature type="signal peptide" evidence="1">
    <location>
        <begin position="1"/>
        <end position="22"/>
    </location>
</feature>
<proteinExistence type="predicted"/>
<name>A0A8H6M963_9AGAR</name>
<evidence type="ECO:0000313" key="3">
    <source>
        <dbReference type="Proteomes" id="UP000521943"/>
    </source>
</evidence>
<dbReference type="AlphaFoldDB" id="A0A8H6M963"/>
<accession>A0A8H6M963</accession>
<protein>
    <submittedName>
        <fullName evidence="2">Uncharacterized protein</fullName>
    </submittedName>
</protein>
<evidence type="ECO:0000256" key="1">
    <source>
        <dbReference type="SAM" id="SignalP"/>
    </source>
</evidence>
<gene>
    <name evidence="2" type="ORF">DFP72DRAFT_882462</name>
</gene>
<dbReference type="EMBL" id="JACGCI010000012">
    <property type="protein sequence ID" value="KAF6760533.1"/>
    <property type="molecule type" value="Genomic_DNA"/>
</dbReference>
<dbReference type="Proteomes" id="UP000521943">
    <property type="component" value="Unassembled WGS sequence"/>
</dbReference>
<feature type="non-terminal residue" evidence="2">
    <location>
        <position position="143"/>
    </location>
</feature>